<feature type="transmembrane region" description="Helical" evidence="6">
    <location>
        <begin position="214"/>
        <end position="233"/>
    </location>
</feature>
<feature type="transmembrane region" description="Helical" evidence="6">
    <location>
        <begin position="100"/>
        <end position="118"/>
    </location>
</feature>
<dbReference type="OrthoDB" id="8562198at2"/>
<dbReference type="Pfam" id="PF03631">
    <property type="entry name" value="Virul_fac_BrkB"/>
    <property type="match status" value="1"/>
</dbReference>
<dbReference type="InterPro" id="IPR017039">
    <property type="entry name" value="Virul_fac_BrkB"/>
</dbReference>
<feature type="transmembrane region" description="Helical" evidence="6">
    <location>
        <begin position="36"/>
        <end position="54"/>
    </location>
</feature>
<feature type="transmembrane region" description="Helical" evidence="6">
    <location>
        <begin position="61"/>
        <end position="80"/>
    </location>
</feature>
<keyword evidence="4 6" id="KW-1133">Transmembrane helix</keyword>
<dbReference type="EMBL" id="LDUG01000011">
    <property type="protein sequence ID" value="KVW98003.1"/>
    <property type="molecule type" value="Genomic_DNA"/>
</dbReference>
<protein>
    <submittedName>
        <fullName evidence="8">Cyclic nucleotide-binding protein</fullName>
    </submittedName>
</protein>
<dbReference type="PATRIC" id="fig|36861.3.peg.40"/>
<name>A0A106BST4_THIDE</name>
<feature type="transmembrane region" description="Helical" evidence="6">
    <location>
        <begin position="181"/>
        <end position="202"/>
    </location>
</feature>
<evidence type="ECO:0000256" key="3">
    <source>
        <dbReference type="ARBA" id="ARBA00022692"/>
    </source>
</evidence>
<dbReference type="InterPro" id="IPR000595">
    <property type="entry name" value="cNMP-bd_dom"/>
</dbReference>
<comment type="subcellular location">
    <subcellularLocation>
        <location evidence="1">Cell membrane</location>
        <topology evidence="1">Multi-pass membrane protein</topology>
    </subcellularLocation>
</comment>
<organism evidence="8 9">
    <name type="scientific">Thiobacillus denitrificans</name>
    <dbReference type="NCBI Taxonomy" id="36861"/>
    <lineage>
        <taxon>Bacteria</taxon>
        <taxon>Pseudomonadati</taxon>
        <taxon>Pseudomonadota</taxon>
        <taxon>Betaproteobacteria</taxon>
        <taxon>Nitrosomonadales</taxon>
        <taxon>Thiobacillaceae</taxon>
        <taxon>Thiobacillus</taxon>
    </lineage>
</organism>
<evidence type="ECO:0000259" key="7">
    <source>
        <dbReference type="PROSITE" id="PS50042"/>
    </source>
</evidence>
<dbReference type="STRING" id="1123392.GCA_000376425_02404"/>
<dbReference type="Proteomes" id="UP000064243">
    <property type="component" value="Unassembled WGS sequence"/>
</dbReference>
<gene>
    <name evidence="8" type="ORF">ABW22_02995</name>
</gene>
<accession>A0A106BST4</accession>
<keyword evidence="3 6" id="KW-0812">Transmembrane</keyword>
<evidence type="ECO:0000256" key="1">
    <source>
        <dbReference type="ARBA" id="ARBA00004651"/>
    </source>
</evidence>
<dbReference type="Gene3D" id="2.60.120.10">
    <property type="entry name" value="Jelly Rolls"/>
    <property type="match status" value="1"/>
</dbReference>
<dbReference type="Pfam" id="PF00027">
    <property type="entry name" value="cNMP_binding"/>
    <property type="match status" value="1"/>
</dbReference>
<dbReference type="GO" id="GO:0005886">
    <property type="term" value="C:plasma membrane"/>
    <property type="evidence" value="ECO:0007669"/>
    <property type="project" value="UniProtKB-SubCell"/>
</dbReference>
<evidence type="ECO:0000313" key="8">
    <source>
        <dbReference type="EMBL" id="KVW98003.1"/>
    </source>
</evidence>
<dbReference type="PANTHER" id="PTHR30213">
    <property type="entry name" value="INNER MEMBRANE PROTEIN YHJD"/>
    <property type="match status" value="1"/>
</dbReference>
<sequence>MFRNLALPPTRGTLGWLLQLAYTTLRLFGQNGLQNHAAATAFYFLLSATPLLLLLSYALQLLGSIAADSVPATILMAALYDQMQLENLAALGFIARQTQLAASGVGLLTLVLSSRWLVNAVQGAFGIIFPSPSKRNLVVSWVLPLIILPVLFLLMGIAALAQVTLSFLAQNNFIGTGNAQVLQALNSLFAFAMVWTLLFAAYWRLPRRRASARVAAAFALGASMSLGLLLMLFSTFFKLENYNSLYGALGGVVFVLIGAYFSFLLLYLWAQALYSYGKADITALEKLFLAGSGKGTGKVEAYIFGDIQRLLEIYGQVLPAGHTLIEEGDDSRTAYFLHAGRARVYKNTPDGPRHLGELNEGQLFGEMAYLLNEKRTATVVAETEITVLALPPQIMEELMRHSAPLSRRIIDTLCQRLERMNLANPG</sequence>
<feature type="transmembrane region" description="Helical" evidence="6">
    <location>
        <begin position="138"/>
        <end position="161"/>
    </location>
</feature>
<proteinExistence type="predicted"/>
<reference evidence="8 9" key="1">
    <citation type="journal article" date="2015" name="Appl. Environ. Microbiol.">
        <title>Aerobic and Anaerobic Thiosulfate Oxidation by a Cold-Adapted, Subglacial Chemoautotroph.</title>
        <authorList>
            <person name="Harrold Z.R."/>
            <person name="Skidmore M.L."/>
            <person name="Hamilton T.L."/>
            <person name="Desch L."/>
            <person name="Amada K."/>
            <person name="van Gelder W."/>
            <person name="Glover K."/>
            <person name="Roden E.E."/>
            <person name="Boyd E.S."/>
        </authorList>
    </citation>
    <scope>NUCLEOTIDE SEQUENCE [LARGE SCALE GENOMIC DNA]</scope>
    <source>
        <strain evidence="8 9">RG</strain>
    </source>
</reference>
<evidence type="ECO:0000256" key="2">
    <source>
        <dbReference type="ARBA" id="ARBA00022475"/>
    </source>
</evidence>
<dbReference type="PROSITE" id="PS50042">
    <property type="entry name" value="CNMP_BINDING_3"/>
    <property type="match status" value="1"/>
</dbReference>
<keyword evidence="5 6" id="KW-0472">Membrane</keyword>
<evidence type="ECO:0000256" key="4">
    <source>
        <dbReference type="ARBA" id="ARBA00022989"/>
    </source>
</evidence>
<evidence type="ECO:0000256" key="6">
    <source>
        <dbReference type="SAM" id="Phobius"/>
    </source>
</evidence>
<comment type="caution">
    <text evidence="8">The sequence shown here is derived from an EMBL/GenBank/DDBJ whole genome shotgun (WGS) entry which is preliminary data.</text>
</comment>
<evidence type="ECO:0000313" key="9">
    <source>
        <dbReference type="Proteomes" id="UP000064243"/>
    </source>
</evidence>
<dbReference type="InterPro" id="IPR018490">
    <property type="entry name" value="cNMP-bd_dom_sf"/>
</dbReference>
<dbReference type="AlphaFoldDB" id="A0A106BST4"/>
<keyword evidence="9" id="KW-1185">Reference proteome</keyword>
<evidence type="ECO:0000256" key="5">
    <source>
        <dbReference type="ARBA" id="ARBA00023136"/>
    </source>
</evidence>
<feature type="domain" description="Cyclic nucleotide-binding" evidence="7">
    <location>
        <begin position="314"/>
        <end position="416"/>
    </location>
</feature>
<feature type="transmembrane region" description="Helical" evidence="6">
    <location>
        <begin position="245"/>
        <end position="269"/>
    </location>
</feature>
<dbReference type="SMART" id="SM00100">
    <property type="entry name" value="cNMP"/>
    <property type="match status" value="1"/>
</dbReference>
<keyword evidence="2" id="KW-1003">Cell membrane</keyword>
<dbReference type="InterPro" id="IPR014710">
    <property type="entry name" value="RmlC-like_jellyroll"/>
</dbReference>
<dbReference type="SUPFAM" id="SSF51206">
    <property type="entry name" value="cAMP-binding domain-like"/>
    <property type="match status" value="1"/>
</dbReference>
<dbReference type="PRINTS" id="PR00103">
    <property type="entry name" value="CAMPKINASE"/>
</dbReference>
<dbReference type="PANTHER" id="PTHR30213:SF0">
    <property type="entry name" value="UPF0761 MEMBRANE PROTEIN YIHY"/>
    <property type="match status" value="1"/>
</dbReference>
<dbReference type="RefSeq" id="WP_059751837.1">
    <property type="nucleotide sequence ID" value="NZ_LDUG01000011.1"/>
</dbReference>
<dbReference type="CDD" id="cd00038">
    <property type="entry name" value="CAP_ED"/>
    <property type="match status" value="1"/>
</dbReference>